<evidence type="ECO:0000256" key="2">
    <source>
        <dbReference type="ARBA" id="ARBA00004141"/>
    </source>
</evidence>
<feature type="transmembrane region" description="Helical" evidence="11">
    <location>
        <begin position="113"/>
        <end position="141"/>
    </location>
</feature>
<dbReference type="SMART" id="SM00228">
    <property type="entry name" value="PDZ"/>
    <property type="match status" value="2"/>
</dbReference>
<evidence type="ECO:0000256" key="8">
    <source>
        <dbReference type="ARBA" id="ARBA00022989"/>
    </source>
</evidence>
<keyword evidence="9 11" id="KW-0482">Metalloprotease</keyword>
<dbReference type="InterPro" id="IPR004387">
    <property type="entry name" value="Pept_M50_Zn"/>
</dbReference>
<feature type="domain" description="PDZ" evidence="12">
    <location>
        <begin position="206"/>
        <end position="274"/>
    </location>
</feature>
<proteinExistence type="inferred from homology"/>
<dbReference type="InterPro" id="IPR041489">
    <property type="entry name" value="PDZ_6"/>
</dbReference>
<keyword evidence="8 11" id="KW-1133">Transmembrane helix</keyword>
<reference evidence="13 14" key="1">
    <citation type="submission" date="2018-04" db="EMBL/GenBank/DDBJ databases">
        <title>Genomic Encyclopedia of Type Strains, Phase III (KMG-III): the genomes of soil and plant-associated and newly described type strains.</title>
        <authorList>
            <person name="Whitman W."/>
        </authorList>
    </citation>
    <scope>NUCLEOTIDE SEQUENCE [LARGE SCALE GENOMIC DNA]</scope>
    <source>
        <strain evidence="13 14">JA192</strain>
    </source>
</reference>
<evidence type="ECO:0000256" key="1">
    <source>
        <dbReference type="ARBA" id="ARBA00001947"/>
    </source>
</evidence>
<dbReference type="InterPro" id="IPR008915">
    <property type="entry name" value="Peptidase_M50"/>
</dbReference>
<evidence type="ECO:0000256" key="9">
    <source>
        <dbReference type="ARBA" id="ARBA00023049"/>
    </source>
</evidence>
<dbReference type="PANTHER" id="PTHR42837:SF2">
    <property type="entry name" value="MEMBRANE METALLOPROTEASE ARASP2, CHLOROPLASTIC-RELATED"/>
    <property type="match status" value="1"/>
</dbReference>
<dbReference type="InterPro" id="IPR036034">
    <property type="entry name" value="PDZ_sf"/>
</dbReference>
<dbReference type="EMBL" id="PZZW01000002">
    <property type="protein sequence ID" value="PTM79980.1"/>
    <property type="molecule type" value="Genomic_DNA"/>
</dbReference>
<keyword evidence="5 11" id="KW-0812">Transmembrane</keyword>
<evidence type="ECO:0000259" key="12">
    <source>
        <dbReference type="SMART" id="SM00228"/>
    </source>
</evidence>
<dbReference type="GO" id="GO:0006508">
    <property type="term" value="P:proteolysis"/>
    <property type="evidence" value="ECO:0007669"/>
    <property type="project" value="UniProtKB-KW"/>
</dbReference>
<dbReference type="GO" id="GO:0008233">
    <property type="term" value="F:peptidase activity"/>
    <property type="evidence" value="ECO:0007669"/>
    <property type="project" value="UniProtKB-KW"/>
</dbReference>
<evidence type="ECO:0000256" key="4">
    <source>
        <dbReference type="ARBA" id="ARBA00022670"/>
    </source>
</evidence>
<dbReference type="SUPFAM" id="SSF50156">
    <property type="entry name" value="PDZ domain-like"/>
    <property type="match status" value="2"/>
</dbReference>
<keyword evidence="10 11" id="KW-0472">Membrane</keyword>
<dbReference type="Pfam" id="PF02163">
    <property type="entry name" value="Peptidase_M50"/>
    <property type="match status" value="1"/>
</dbReference>
<feature type="transmembrane region" description="Helical" evidence="11">
    <location>
        <begin position="374"/>
        <end position="396"/>
    </location>
</feature>
<keyword evidence="4 13" id="KW-0645">Protease</keyword>
<evidence type="ECO:0000256" key="5">
    <source>
        <dbReference type="ARBA" id="ARBA00022692"/>
    </source>
</evidence>
<dbReference type="Gene3D" id="2.30.42.10">
    <property type="match status" value="2"/>
</dbReference>
<evidence type="ECO:0000256" key="11">
    <source>
        <dbReference type="RuleBase" id="RU362031"/>
    </source>
</evidence>
<dbReference type="CDD" id="cd06163">
    <property type="entry name" value="S2P-M50_PDZ_RseP-like"/>
    <property type="match status" value="1"/>
</dbReference>
<dbReference type="EC" id="3.4.24.-" evidence="11"/>
<keyword evidence="7 11" id="KW-0862">Zinc</keyword>
<dbReference type="RefSeq" id="WP_108223106.1">
    <property type="nucleotide sequence ID" value="NZ_PZZW01000002.1"/>
</dbReference>
<keyword evidence="11" id="KW-0479">Metal-binding</keyword>
<evidence type="ECO:0000256" key="10">
    <source>
        <dbReference type="ARBA" id="ARBA00023136"/>
    </source>
</evidence>
<protein>
    <recommendedName>
        <fullName evidence="11">Zinc metalloprotease</fullName>
        <ecNumber evidence="11">3.4.24.-</ecNumber>
    </recommendedName>
</protein>
<evidence type="ECO:0000313" key="14">
    <source>
        <dbReference type="Proteomes" id="UP000240800"/>
    </source>
</evidence>
<comment type="caution">
    <text evidence="13">The sequence shown here is derived from an EMBL/GenBank/DDBJ whole genome shotgun (WGS) entry which is preliminary data.</text>
</comment>
<feature type="transmembrane region" description="Helical" evidence="11">
    <location>
        <begin position="12"/>
        <end position="30"/>
    </location>
</feature>
<dbReference type="NCBIfam" id="TIGR00054">
    <property type="entry name" value="RIP metalloprotease RseP"/>
    <property type="match status" value="1"/>
</dbReference>
<comment type="subcellular location">
    <subcellularLocation>
        <location evidence="2">Membrane</location>
        <topology evidence="2">Multi-pass membrane protein</topology>
    </subcellularLocation>
</comment>
<name>A0ABX5J925_9RHOB</name>
<dbReference type="Proteomes" id="UP000240800">
    <property type="component" value="Unassembled WGS sequence"/>
</dbReference>
<feature type="transmembrane region" description="Helical" evidence="11">
    <location>
        <begin position="417"/>
        <end position="438"/>
    </location>
</feature>
<sequence>MDIVGLVPQFGGVIWTILAFVVALSIVVAVHEFGHYIVGRWSGIHAEVFSLGMGPVIASRVDRRGTRWQLAAFPVGGYVRFLGDADAASSRASVSVHQLNEQERGRTMHGAPLWARAATVAAGPLFNFALSILVFCAFFMVKGVATELPVVGQVKALPEASQSLVEGDRILAIDGQETPTLADFVRVANELPPAPTALYRVERDGAELDVTAPYPFPPVVDAVQAPSGAHDAGIEAGDVVLAVNGAPIASFRELRDAVGLSNGDPLTMTVWRAGETYEASLTPRRMDIPLPTGGFETRWLIGLSGGLLFEPETRTPGPLEAIWLGIQQTYTIITTSLSGLWHMVTGAISSCNLQGPIGIAEISGAAASQGAGNFIWFIAMLSTAVGLMNLFPVPILDGGHLVFHAYEAVAGKPPSDRVLRILMTGGLAVLLSLMVFAVTNDLFC</sequence>
<comment type="similarity">
    <text evidence="3 11">Belongs to the peptidase M50B family.</text>
</comment>
<keyword evidence="6 11" id="KW-0378">Hydrolase</keyword>
<dbReference type="InterPro" id="IPR001478">
    <property type="entry name" value="PDZ"/>
</dbReference>
<evidence type="ECO:0000256" key="7">
    <source>
        <dbReference type="ARBA" id="ARBA00022833"/>
    </source>
</evidence>
<gene>
    <name evidence="13" type="ORF">C8J29_10248</name>
</gene>
<organism evidence="13 14">
    <name type="scientific">Cereibacter johrii</name>
    <dbReference type="NCBI Taxonomy" id="445629"/>
    <lineage>
        <taxon>Bacteria</taxon>
        <taxon>Pseudomonadati</taxon>
        <taxon>Pseudomonadota</taxon>
        <taxon>Alphaproteobacteria</taxon>
        <taxon>Rhodobacterales</taxon>
        <taxon>Paracoccaceae</taxon>
        <taxon>Cereibacter</taxon>
    </lineage>
</organism>
<keyword evidence="14" id="KW-1185">Reference proteome</keyword>
<accession>A0ABX5J925</accession>
<evidence type="ECO:0000313" key="13">
    <source>
        <dbReference type="EMBL" id="PTM79980.1"/>
    </source>
</evidence>
<evidence type="ECO:0000256" key="6">
    <source>
        <dbReference type="ARBA" id="ARBA00022801"/>
    </source>
</evidence>
<dbReference type="PANTHER" id="PTHR42837">
    <property type="entry name" value="REGULATOR OF SIGMA-E PROTEASE RSEP"/>
    <property type="match status" value="1"/>
</dbReference>
<evidence type="ECO:0000256" key="3">
    <source>
        <dbReference type="ARBA" id="ARBA00007931"/>
    </source>
</evidence>
<feature type="domain" description="PDZ" evidence="12">
    <location>
        <begin position="137"/>
        <end position="205"/>
    </location>
</feature>
<comment type="cofactor">
    <cofactor evidence="1 11">
        <name>Zn(2+)</name>
        <dbReference type="ChEBI" id="CHEBI:29105"/>
    </cofactor>
</comment>
<dbReference type="Pfam" id="PF17820">
    <property type="entry name" value="PDZ_6"/>
    <property type="match status" value="1"/>
</dbReference>
<dbReference type="CDD" id="cd23081">
    <property type="entry name" value="cpPDZ_EcRseP-like"/>
    <property type="match status" value="1"/>
</dbReference>